<feature type="transmembrane region" description="Helical" evidence="1">
    <location>
        <begin position="12"/>
        <end position="34"/>
    </location>
</feature>
<dbReference type="AlphaFoldDB" id="A0A2J0LG17"/>
<evidence type="ECO:0000313" key="2">
    <source>
        <dbReference type="EMBL" id="PIW66792.1"/>
    </source>
</evidence>
<gene>
    <name evidence="2" type="ORF">COW11_01485</name>
</gene>
<name>A0A2J0LG17_9BACT</name>
<proteinExistence type="predicted"/>
<keyword evidence="1" id="KW-0472">Membrane</keyword>
<accession>A0A2J0LG17</accession>
<feature type="transmembrane region" description="Helical" evidence="1">
    <location>
        <begin position="46"/>
        <end position="64"/>
    </location>
</feature>
<comment type="caution">
    <text evidence="2">The sequence shown here is derived from an EMBL/GenBank/DDBJ whole genome shotgun (WGS) entry which is preliminary data.</text>
</comment>
<keyword evidence="1" id="KW-1133">Transmembrane helix</keyword>
<dbReference type="EMBL" id="PFGP01000029">
    <property type="protein sequence ID" value="PIW66792.1"/>
    <property type="molecule type" value="Genomic_DNA"/>
</dbReference>
<reference evidence="2 3" key="1">
    <citation type="submission" date="2017-09" db="EMBL/GenBank/DDBJ databases">
        <title>Depth-based differentiation of microbial function through sediment-hosted aquifers and enrichment of novel symbionts in the deep terrestrial subsurface.</title>
        <authorList>
            <person name="Probst A.J."/>
            <person name="Ladd B."/>
            <person name="Jarett J.K."/>
            <person name="Geller-Mcgrath D.E."/>
            <person name="Sieber C.M."/>
            <person name="Emerson J.B."/>
            <person name="Anantharaman K."/>
            <person name="Thomas B.C."/>
            <person name="Malmstrom R."/>
            <person name="Stieglmeier M."/>
            <person name="Klingl A."/>
            <person name="Woyke T."/>
            <person name="Ryan C.M."/>
            <person name="Banfield J.F."/>
        </authorList>
    </citation>
    <scope>NUCLEOTIDE SEQUENCE [LARGE SCALE GENOMIC DNA]</scope>
    <source>
        <strain evidence="2">CG12_big_fil_rev_8_21_14_0_65_43_15</strain>
    </source>
</reference>
<protein>
    <submittedName>
        <fullName evidence="2">Uncharacterized protein</fullName>
    </submittedName>
</protein>
<sequence length="72" mass="8394">MIKHWMERKWIDYIICLAAPHIAIVVGLMFLATGETKEHQQFGLRIFRLSLIVMAAGSLIYYIFYTPMFGLD</sequence>
<evidence type="ECO:0000256" key="1">
    <source>
        <dbReference type="SAM" id="Phobius"/>
    </source>
</evidence>
<organism evidence="2 3">
    <name type="scientific">Candidatus Taenaricola geysiri</name>
    <dbReference type="NCBI Taxonomy" id="1974752"/>
    <lineage>
        <taxon>Bacteria</taxon>
        <taxon>Pseudomonadati</taxon>
        <taxon>Candidatus Omnitrophota</taxon>
        <taxon>Candidatus Taenaricola</taxon>
    </lineage>
</organism>
<dbReference type="Proteomes" id="UP000231267">
    <property type="component" value="Unassembled WGS sequence"/>
</dbReference>
<keyword evidence="1" id="KW-0812">Transmembrane</keyword>
<evidence type="ECO:0000313" key="3">
    <source>
        <dbReference type="Proteomes" id="UP000231267"/>
    </source>
</evidence>